<evidence type="ECO:0008006" key="4">
    <source>
        <dbReference type="Google" id="ProtNLM"/>
    </source>
</evidence>
<keyword evidence="3" id="KW-1185">Reference proteome</keyword>
<organism evidence="2 3">
    <name type="scientific">Streptosporangium roseum (strain ATCC 12428 / DSM 43021 / JCM 3005 / KCTC 9067 / NCIMB 10171 / NRRL 2505 / NI 9100)</name>
    <dbReference type="NCBI Taxonomy" id="479432"/>
    <lineage>
        <taxon>Bacteria</taxon>
        <taxon>Bacillati</taxon>
        <taxon>Actinomycetota</taxon>
        <taxon>Actinomycetes</taxon>
        <taxon>Streptosporangiales</taxon>
        <taxon>Streptosporangiaceae</taxon>
        <taxon>Streptosporangium</taxon>
    </lineage>
</organism>
<protein>
    <recommendedName>
        <fullName evidence="4">Lipoprotein</fullName>
    </recommendedName>
</protein>
<dbReference type="HOGENOM" id="CLU_1721373_0_0_11"/>
<geneLocation type="plasmid" evidence="2 3">
    <name>pSROS01</name>
</geneLocation>
<dbReference type="eggNOG" id="ENOG502ZGJR">
    <property type="taxonomic scope" value="Bacteria"/>
</dbReference>
<gene>
    <name evidence="2" type="ORF">Sros_9407</name>
</gene>
<dbReference type="KEGG" id="sro:Sros_9407"/>
<proteinExistence type="predicted"/>
<sequence length="152" mass="16164">MRVTRWMAAVAMGLIMLTGCSQTPAQHDERLRKAAGVTAFRITCTKDMWERTRKTTTSTVEGKVTPTSKAGVVTVELTGPQLVDYLTKLKHLAFPNLGGSGDPLARRMYDALAPQVDKIRPGSAGGPVPQIVLDDVVATTTAPSPSPKASSS</sequence>
<reference evidence="2 3" key="1">
    <citation type="journal article" date="2010" name="Stand. Genomic Sci.">
        <title>Complete genome sequence of Streptosporangium roseum type strain (NI 9100).</title>
        <authorList>
            <person name="Nolan M."/>
            <person name="Sikorski J."/>
            <person name="Jando M."/>
            <person name="Lucas S."/>
            <person name="Lapidus A."/>
            <person name="Glavina Del Rio T."/>
            <person name="Chen F."/>
            <person name="Tice H."/>
            <person name="Pitluck S."/>
            <person name="Cheng J.F."/>
            <person name="Chertkov O."/>
            <person name="Sims D."/>
            <person name="Meincke L."/>
            <person name="Brettin T."/>
            <person name="Han C."/>
            <person name="Detter J.C."/>
            <person name="Bruce D."/>
            <person name="Goodwin L."/>
            <person name="Land M."/>
            <person name="Hauser L."/>
            <person name="Chang Y.J."/>
            <person name="Jeffries C.D."/>
            <person name="Ivanova N."/>
            <person name="Mavromatis K."/>
            <person name="Mikhailova N."/>
            <person name="Chen A."/>
            <person name="Palaniappan K."/>
            <person name="Chain P."/>
            <person name="Rohde M."/>
            <person name="Goker M."/>
            <person name="Bristow J."/>
            <person name="Eisen J.A."/>
            <person name="Markowitz V."/>
            <person name="Hugenholtz P."/>
            <person name="Kyrpides N.C."/>
            <person name="Klenk H.P."/>
        </authorList>
    </citation>
    <scope>NUCLEOTIDE SEQUENCE [LARGE SCALE GENOMIC DNA]</scope>
    <source>
        <strain evidence="3">ATCC 12428 / DSM 43021 / JCM 3005 / NI 9100</strain>
        <plasmid evidence="3">Plasmid pSROS01</plasmid>
    </source>
</reference>
<dbReference type="OrthoDB" id="4565493at2"/>
<evidence type="ECO:0000313" key="2">
    <source>
        <dbReference type="EMBL" id="ACZ92025.1"/>
    </source>
</evidence>
<dbReference type="AlphaFoldDB" id="D2BFX3"/>
<keyword evidence="2" id="KW-0614">Plasmid</keyword>
<keyword evidence="1" id="KW-0732">Signal</keyword>
<evidence type="ECO:0000313" key="3">
    <source>
        <dbReference type="Proteomes" id="UP000002029"/>
    </source>
</evidence>
<dbReference type="EMBL" id="CP001815">
    <property type="protein sequence ID" value="ACZ92025.1"/>
    <property type="molecule type" value="Genomic_DNA"/>
</dbReference>
<evidence type="ECO:0000256" key="1">
    <source>
        <dbReference type="SAM" id="SignalP"/>
    </source>
</evidence>
<name>D2BFX3_STRRD</name>
<dbReference type="Proteomes" id="UP000002029">
    <property type="component" value="Plasmid pSROS01"/>
</dbReference>
<feature type="chain" id="PRO_5038922294" description="Lipoprotein" evidence="1">
    <location>
        <begin position="26"/>
        <end position="152"/>
    </location>
</feature>
<feature type="signal peptide" evidence="1">
    <location>
        <begin position="1"/>
        <end position="25"/>
    </location>
</feature>
<dbReference type="RefSeq" id="WP_012895751.1">
    <property type="nucleotide sequence ID" value="NC_013596.1"/>
</dbReference>
<dbReference type="PROSITE" id="PS51257">
    <property type="entry name" value="PROKAR_LIPOPROTEIN"/>
    <property type="match status" value="1"/>
</dbReference>
<accession>D2BFX3</accession>